<dbReference type="HOGENOM" id="CLU_3359134_0_0_6"/>
<gene>
    <name evidence="2" type="ORF">VchoM_01449</name>
</gene>
<dbReference type="Proteomes" id="UP000004687">
    <property type="component" value="Unassembled WGS sequence"/>
</dbReference>
<dbReference type="InterPro" id="IPR059113">
    <property type="entry name" value="Znf_ribbon"/>
</dbReference>
<evidence type="ECO:0000313" key="2">
    <source>
        <dbReference type="EMBL" id="EET23422.1"/>
    </source>
</evidence>
<accession>A0A0X1KYR5</accession>
<reference evidence="2" key="2">
    <citation type="submission" date="2008-07" db="EMBL/GenBank/DDBJ databases">
        <authorList>
            <consortium name="Broad Institute Genome Sequencing Platform"/>
            <person name="Colwell R."/>
            <person name="Grim C.J."/>
            <person name="Young S."/>
            <person name="Jaffe D."/>
            <person name="Gnerre S."/>
            <person name="Berlin A."/>
            <person name="Heiman D."/>
            <person name="Hepburn T."/>
            <person name="Shea T."/>
            <person name="Sykes S."/>
            <person name="Alvarado L."/>
            <person name="Kodira C."/>
            <person name="Heidelberg J."/>
            <person name="Lander E."/>
            <person name="Galagan J."/>
            <person name="Nusbaum C."/>
            <person name="Birren B."/>
        </authorList>
    </citation>
    <scope>NUCLEOTIDE SEQUENCE [LARGE SCALE GENOMIC DNA]</scope>
    <source>
        <strain evidence="2">MO10</strain>
    </source>
</reference>
<protein>
    <recommendedName>
        <fullName evidence="1">Putative zinc-ribbon domain-containing protein</fullName>
    </recommendedName>
</protein>
<name>A0A0X1KYR5_VIBCO</name>
<dbReference type="RefSeq" id="WP_000629095.1">
    <property type="nucleotide sequence ID" value="NZ_CP060094.1"/>
</dbReference>
<evidence type="ECO:0000259" key="1">
    <source>
        <dbReference type="Pfam" id="PF13248"/>
    </source>
</evidence>
<dbReference type="Pfam" id="PF13248">
    <property type="entry name" value="Zn_ribbon_3"/>
    <property type="match status" value="1"/>
</dbReference>
<feature type="domain" description="Putative zinc-ribbon" evidence="1">
    <location>
        <begin position="5"/>
        <end position="26"/>
    </location>
</feature>
<reference evidence="2" key="1">
    <citation type="submission" date="2005-09" db="EMBL/GenBank/DDBJ databases">
        <title>Annotation of Vibrio cholerae MO10.</title>
        <authorList>
            <person name="Colwell R."/>
            <person name="Grim C.J."/>
            <person name="Young S."/>
            <person name="Jaffe D."/>
            <person name="Gnerre S."/>
            <person name="Berlin A."/>
            <person name="Heiman D."/>
            <person name="Hepburn T."/>
            <person name="Shea T."/>
            <person name="Sykes S."/>
            <person name="Yandava C."/>
            <person name="Alvarado L."/>
            <person name="Kodira C."/>
            <person name="Borodovsky M."/>
            <person name="Heidelberg J."/>
            <person name="Lander E."/>
            <person name="Galagan J."/>
            <person name="Nusbaum C."/>
            <person name="Birren B."/>
        </authorList>
    </citation>
    <scope>NUCLEOTIDE SEQUENCE [LARGE SCALE GENOMIC DNA]</scope>
    <source>
        <strain evidence="2">MO10</strain>
    </source>
</reference>
<dbReference type="EMBL" id="DS990136">
    <property type="protein sequence ID" value="EET23422.1"/>
    <property type="molecule type" value="Genomic_DNA"/>
</dbReference>
<sequence>MITLCPYCPNQVKESDTTCPHCGMPIAKQENQKEAA</sequence>
<proteinExistence type="predicted"/>
<organism evidence="2">
    <name type="scientific">Vibrio cholerae (strain MO10)</name>
    <dbReference type="NCBI Taxonomy" id="345072"/>
    <lineage>
        <taxon>Bacteria</taxon>
        <taxon>Pseudomonadati</taxon>
        <taxon>Pseudomonadota</taxon>
        <taxon>Gammaproteobacteria</taxon>
        <taxon>Vibrionales</taxon>
        <taxon>Vibrionaceae</taxon>
        <taxon>Vibrio</taxon>
    </lineage>
</organism>
<dbReference type="AlphaFoldDB" id="A0A0X1KYR5"/>